<name>A0A1I7JL97_9BURK</name>
<dbReference type="OrthoDB" id="9848847at2"/>
<protein>
    <submittedName>
        <fullName evidence="2">Uncharacterized protein</fullName>
    </submittedName>
</protein>
<dbReference type="Proteomes" id="UP000199391">
    <property type="component" value="Unassembled WGS sequence"/>
</dbReference>
<keyword evidence="1" id="KW-0472">Membrane</keyword>
<evidence type="ECO:0000256" key="1">
    <source>
        <dbReference type="SAM" id="Phobius"/>
    </source>
</evidence>
<evidence type="ECO:0000313" key="2">
    <source>
        <dbReference type="EMBL" id="SFU85965.1"/>
    </source>
</evidence>
<dbReference type="AlphaFoldDB" id="A0A1I7JL97"/>
<feature type="transmembrane region" description="Helical" evidence="1">
    <location>
        <begin position="6"/>
        <end position="31"/>
    </location>
</feature>
<organism evidence="2 3">
    <name type="scientific">Pseudoduganella namucuonensis</name>
    <dbReference type="NCBI Taxonomy" id="1035707"/>
    <lineage>
        <taxon>Bacteria</taxon>
        <taxon>Pseudomonadati</taxon>
        <taxon>Pseudomonadota</taxon>
        <taxon>Betaproteobacteria</taxon>
        <taxon>Burkholderiales</taxon>
        <taxon>Oxalobacteraceae</taxon>
        <taxon>Telluria group</taxon>
        <taxon>Pseudoduganella</taxon>
    </lineage>
</organism>
<reference evidence="3" key="1">
    <citation type="submission" date="2016-10" db="EMBL/GenBank/DDBJ databases">
        <authorList>
            <person name="Varghese N."/>
            <person name="Submissions S."/>
        </authorList>
    </citation>
    <scope>NUCLEOTIDE SEQUENCE [LARGE SCALE GENOMIC DNA]</scope>
    <source>
        <strain evidence="3">CGMCC 1.11014</strain>
    </source>
</reference>
<sequence>MSPDQLAFYSGWASIAGHAVSLVTAALVRNVKATIIRLRRRQRLHGLVADLMDICRRGQLRHPQNRAKIASLLRNLPVRPWNKFTPKGRAILAVHRALEHRVASELMEALADLASYDTEDL</sequence>
<dbReference type="EMBL" id="FPBO01000012">
    <property type="protein sequence ID" value="SFU85965.1"/>
    <property type="molecule type" value="Genomic_DNA"/>
</dbReference>
<accession>A0A1I7JL97</accession>
<evidence type="ECO:0000313" key="3">
    <source>
        <dbReference type="Proteomes" id="UP000199391"/>
    </source>
</evidence>
<proteinExistence type="predicted"/>
<dbReference type="RefSeq" id="WP_093556224.1">
    <property type="nucleotide sequence ID" value="NZ_FPBO01000012.1"/>
</dbReference>
<gene>
    <name evidence="2" type="ORF">SAMN05216552_101223</name>
</gene>
<keyword evidence="1" id="KW-0812">Transmembrane</keyword>
<keyword evidence="1" id="KW-1133">Transmembrane helix</keyword>
<dbReference type="STRING" id="1035707.SAMN05216552_101223"/>
<keyword evidence="3" id="KW-1185">Reference proteome</keyword>